<protein>
    <submittedName>
        <fullName evidence="2">Uncharacterized protein</fullName>
    </submittedName>
</protein>
<reference evidence="2" key="1">
    <citation type="submission" date="2021-12" db="EMBL/GenBank/DDBJ databases">
        <authorList>
            <person name="King R."/>
        </authorList>
    </citation>
    <scope>NUCLEOTIDE SEQUENCE</scope>
</reference>
<accession>A0A9P0F2N3</accession>
<gene>
    <name evidence="2" type="ORF">BEMITA_LOCUS6192</name>
</gene>
<evidence type="ECO:0000256" key="1">
    <source>
        <dbReference type="SAM" id="MobiDB-lite"/>
    </source>
</evidence>
<evidence type="ECO:0000313" key="2">
    <source>
        <dbReference type="EMBL" id="CAH0387141.1"/>
    </source>
</evidence>
<dbReference type="AlphaFoldDB" id="A0A9P0F2N3"/>
<evidence type="ECO:0000313" key="3">
    <source>
        <dbReference type="Proteomes" id="UP001152759"/>
    </source>
</evidence>
<organism evidence="2 3">
    <name type="scientific">Bemisia tabaci</name>
    <name type="common">Sweetpotato whitefly</name>
    <name type="synonym">Aleurodes tabaci</name>
    <dbReference type="NCBI Taxonomy" id="7038"/>
    <lineage>
        <taxon>Eukaryota</taxon>
        <taxon>Metazoa</taxon>
        <taxon>Ecdysozoa</taxon>
        <taxon>Arthropoda</taxon>
        <taxon>Hexapoda</taxon>
        <taxon>Insecta</taxon>
        <taxon>Pterygota</taxon>
        <taxon>Neoptera</taxon>
        <taxon>Paraneoptera</taxon>
        <taxon>Hemiptera</taxon>
        <taxon>Sternorrhyncha</taxon>
        <taxon>Aleyrodoidea</taxon>
        <taxon>Aleyrodidae</taxon>
        <taxon>Aleyrodinae</taxon>
        <taxon>Bemisia</taxon>
    </lineage>
</organism>
<feature type="region of interest" description="Disordered" evidence="1">
    <location>
        <begin position="33"/>
        <end position="99"/>
    </location>
</feature>
<dbReference type="Proteomes" id="UP001152759">
    <property type="component" value="Chromosome 3"/>
</dbReference>
<feature type="compositionally biased region" description="Acidic residues" evidence="1">
    <location>
        <begin position="49"/>
        <end position="62"/>
    </location>
</feature>
<proteinExistence type="predicted"/>
<name>A0A9P0F2N3_BEMTA</name>
<keyword evidence="3" id="KW-1185">Reference proteome</keyword>
<dbReference type="EMBL" id="OU963864">
    <property type="protein sequence ID" value="CAH0387141.1"/>
    <property type="molecule type" value="Genomic_DNA"/>
</dbReference>
<feature type="compositionally biased region" description="Basic and acidic residues" evidence="1">
    <location>
        <begin position="63"/>
        <end position="90"/>
    </location>
</feature>
<sequence>MLFPEPLNFYFNIRTAKKHGNHPRAKVGWRCGSCSMASGSEKAERSSEADNESEYESVDEDLVIPKKEEKEPRGEVEKPNVEEKEIETERSRRRLRRRK</sequence>